<gene>
    <name evidence="2" type="ORF">XNOV1_A007781</name>
</gene>
<sequence>RALIAGLSHKHTELLYLQPATPRFNRQPSDCSLHSSTPPHHPLHTPQPP</sequence>
<dbReference type="AlphaFoldDB" id="A0AAV1FJE8"/>
<evidence type="ECO:0000256" key="1">
    <source>
        <dbReference type="SAM" id="MobiDB-lite"/>
    </source>
</evidence>
<dbReference type="Proteomes" id="UP001178508">
    <property type="component" value="Chromosome 7"/>
</dbReference>
<feature type="non-terminal residue" evidence="2">
    <location>
        <position position="1"/>
    </location>
</feature>
<keyword evidence="3" id="KW-1185">Reference proteome</keyword>
<dbReference type="EMBL" id="OY660870">
    <property type="protein sequence ID" value="CAJ1060774.1"/>
    <property type="molecule type" value="Genomic_DNA"/>
</dbReference>
<feature type="region of interest" description="Disordered" evidence="1">
    <location>
        <begin position="18"/>
        <end position="49"/>
    </location>
</feature>
<name>A0AAV1FJE8_XYRNO</name>
<evidence type="ECO:0000313" key="3">
    <source>
        <dbReference type="Proteomes" id="UP001178508"/>
    </source>
</evidence>
<proteinExistence type="predicted"/>
<reference evidence="2" key="1">
    <citation type="submission" date="2023-08" db="EMBL/GenBank/DDBJ databases">
        <authorList>
            <person name="Alioto T."/>
            <person name="Alioto T."/>
            <person name="Gomez Garrido J."/>
        </authorList>
    </citation>
    <scope>NUCLEOTIDE SEQUENCE</scope>
</reference>
<protein>
    <submittedName>
        <fullName evidence="2">Uncharacterized protein</fullName>
    </submittedName>
</protein>
<evidence type="ECO:0000313" key="2">
    <source>
        <dbReference type="EMBL" id="CAJ1060774.1"/>
    </source>
</evidence>
<accession>A0AAV1FJE8</accession>
<organism evidence="2 3">
    <name type="scientific">Xyrichtys novacula</name>
    <name type="common">Pearly razorfish</name>
    <name type="synonym">Hemipteronotus novacula</name>
    <dbReference type="NCBI Taxonomy" id="13765"/>
    <lineage>
        <taxon>Eukaryota</taxon>
        <taxon>Metazoa</taxon>
        <taxon>Chordata</taxon>
        <taxon>Craniata</taxon>
        <taxon>Vertebrata</taxon>
        <taxon>Euteleostomi</taxon>
        <taxon>Actinopterygii</taxon>
        <taxon>Neopterygii</taxon>
        <taxon>Teleostei</taxon>
        <taxon>Neoteleostei</taxon>
        <taxon>Acanthomorphata</taxon>
        <taxon>Eupercaria</taxon>
        <taxon>Labriformes</taxon>
        <taxon>Labridae</taxon>
        <taxon>Xyrichtys</taxon>
    </lineage>
</organism>